<dbReference type="GO" id="GO:0005634">
    <property type="term" value="C:nucleus"/>
    <property type="evidence" value="ECO:0007669"/>
    <property type="project" value="UniProtKB-SubCell"/>
</dbReference>
<dbReference type="Proteomes" id="UP000324897">
    <property type="component" value="Unassembled WGS sequence"/>
</dbReference>
<evidence type="ECO:0000256" key="4">
    <source>
        <dbReference type="ARBA" id="ARBA00022618"/>
    </source>
</evidence>
<keyword evidence="7" id="KW-0539">Nucleus</keyword>
<keyword evidence="11" id="KW-1185">Reference proteome</keyword>
<evidence type="ECO:0000256" key="2">
    <source>
        <dbReference type="ARBA" id="ARBA00004629"/>
    </source>
</evidence>
<comment type="caution">
    <text evidence="10">The sequence shown here is derived from an EMBL/GenBank/DDBJ whole genome shotgun (WGS) entry which is preliminary data.</text>
</comment>
<dbReference type="PANTHER" id="PTHR15459">
    <property type="entry name" value="POLYAMINE-MODULATED FACTOR 1"/>
    <property type="match status" value="1"/>
</dbReference>
<keyword evidence="6" id="KW-0995">Kinetochore</keyword>
<dbReference type="GO" id="GO:0051301">
    <property type="term" value="P:cell division"/>
    <property type="evidence" value="ECO:0007669"/>
    <property type="project" value="UniProtKB-KW"/>
</dbReference>
<sequence>MDLAASGRNYALHKSFKNAIKCLLTACSREDVKRAFPSFTDGERERLYRLLNNVFISMHANLEEGFDELCQEGQVATALDKIGDFVEEQSLDVLSSDNNSFEEVEQKMLRLKKDGIEYLAGSLKKVEESNNDMKARIELLKKEEDLTAARDLVNKVTQWNSACRNNNDV</sequence>
<dbReference type="AlphaFoldDB" id="A0A5J9W693"/>
<dbReference type="Gramene" id="TVU42934">
    <property type="protein sequence ID" value="TVU42934"/>
    <property type="gene ID" value="EJB05_09359"/>
</dbReference>
<keyword evidence="3" id="KW-0158">Chromosome</keyword>
<evidence type="ECO:0000313" key="10">
    <source>
        <dbReference type="EMBL" id="TVU42934.1"/>
    </source>
</evidence>
<evidence type="ECO:0000256" key="7">
    <source>
        <dbReference type="ARBA" id="ARBA00023242"/>
    </source>
</evidence>
<keyword evidence="4" id="KW-0132">Cell division</keyword>
<dbReference type="EMBL" id="RWGY01000005">
    <property type="protein sequence ID" value="TVU42934.1"/>
    <property type="molecule type" value="Genomic_DNA"/>
</dbReference>
<dbReference type="GO" id="GO:0007059">
    <property type="term" value="P:chromosome segregation"/>
    <property type="evidence" value="ECO:0007669"/>
    <property type="project" value="TreeGrafter"/>
</dbReference>
<evidence type="ECO:0000256" key="5">
    <source>
        <dbReference type="ARBA" id="ARBA00022776"/>
    </source>
</evidence>
<organism evidence="10 11">
    <name type="scientific">Eragrostis curvula</name>
    <name type="common">weeping love grass</name>
    <dbReference type="NCBI Taxonomy" id="38414"/>
    <lineage>
        <taxon>Eukaryota</taxon>
        <taxon>Viridiplantae</taxon>
        <taxon>Streptophyta</taxon>
        <taxon>Embryophyta</taxon>
        <taxon>Tracheophyta</taxon>
        <taxon>Spermatophyta</taxon>
        <taxon>Magnoliopsida</taxon>
        <taxon>Liliopsida</taxon>
        <taxon>Poales</taxon>
        <taxon>Poaceae</taxon>
        <taxon>PACMAD clade</taxon>
        <taxon>Chloridoideae</taxon>
        <taxon>Eragrostideae</taxon>
        <taxon>Eragrostidinae</taxon>
        <taxon>Eragrostis</taxon>
    </lineage>
</organism>
<evidence type="ECO:0000256" key="6">
    <source>
        <dbReference type="ARBA" id="ARBA00022838"/>
    </source>
</evidence>
<evidence type="ECO:0000256" key="9">
    <source>
        <dbReference type="ARBA" id="ARBA00023328"/>
    </source>
</evidence>
<evidence type="ECO:0000256" key="1">
    <source>
        <dbReference type="ARBA" id="ARBA00004123"/>
    </source>
</evidence>
<evidence type="ECO:0000256" key="3">
    <source>
        <dbReference type="ARBA" id="ARBA00022454"/>
    </source>
</evidence>
<accession>A0A5J9W693</accession>
<protein>
    <recommendedName>
        <fullName evidence="12">AIG1-type G domain-containing protein</fullName>
    </recommendedName>
</protein>
<dbReference type="PANTHER" id="PTHR15459:SF3">
    <property type="entry name" value="POLYAMINE-MODULATED FACTOR 1"/>
    <property type="match status" value="1"/>
</dbReference>
<keyword evidence="9" id="KW-0137">Centromere</keyword>
<gene>
    <name evidence="10" type="ORF">EJB05_09359</name>
</gene>
<dbReference type="GO" id="GO:0000444">
    <property type="term" value="C:MIS12/MIND type complex"/>
    <property type="evidence" value="ECO:0007669"/>
    <property type="project" value="InterPro"/>
</dbReference>
<comment type="subcellular location">
    <subcellularLocation>
        <location evidence="2">Chromosome</location>
        <location evidence="2">Centromere</location>
        <location evidence="2">Kinetochore</location>
    </subcellularLocation>
    <subcellularLocation>
        <location evidence="1">Nucleus</location>
    </subcellularLocation>
</comment>
<dbReference type="InterPro" id="IPR007128">
    <property type="entry name" value="PMF1/Nnf1"/>
</dbReference>
<proteinExistence type="predicted"/>
<dbReference type="OrthoDB" id="506494at2759"/>
<keyword evidence="5" id="KW-0498">Mitosis</keyword>
<evidence type="ECO:0000313" key="11">
    <source>
        <dbReference type="Proteomes" id="UP000324897"/>
    </source>
</evidence>
<reference evidence="10 11" key="1">
    <citation type="journal article" date="2019" name="Sci. Rep.">
        <title>A high-quality genome of Eragrostis curvula grass provides insights into Poaceae evolution and supports new strategies to enhance forage quality.</title>
        <authorList>
            <person name="Carballo J."/>
            <person name="Santos B.A.C.M."/>
            <person name="Zappacosta D."/>
            <person name="Garbus I."/>
            <person name="Selva J.P."/>
            <person name="Gallo C.A."/>
            <person name="Diaz A."/>
            <person name="Albertini E."/>
            <person name="Caccamo M."/>
            <person name="Echenique V."/>
        </authorList>
    </citation>
    <scope>NUCLEOTIDE SEQUENCE [LARGE SCALE GENOMIC DNA]</scope>
    <source>
        <strain evidence="11">cv. Victoria</strain>
        <tissue evidence="10">Leaf</tissue>
    </source>
</reference>
<keyword evidence="8" id="KW-0131">Cell cycle</keyword>
<evidence type="ECO:0000256" key="8">
    <source>
        <dbReference type="ARBA" id="ARBA00023306"/>
    </source>
</evidence>
<evidence type="ECO:0008006" key="12">
    <source>
        <dbReference type="Google" id="ProtNLM"/>
    </source>
</evidence>
<name>A0A5J9W693_9POAL</name>